<proteinExistence type="predicted"/>
<evidence type="ECO:0000313" key="1">
    <source>
        <dbReference type="EMBL" id="GAN82061.1"/>
    </source>
</evidence>
<protein>
    <submittedName>
        <fullName evidence="1">Uncharacterized protein</fullName>
    </submittedName>
</protein>
<comment type="caution">
    <text evidence="1">The sequence shown here is derived from an EMBL/GenBank/DDBJ whole genome shotgun (WGS) entry which is preliminary data.</text>
</comment>
<sequence>MGGTPGPNDAVLVEDGHAMPALGHAIRFVPPKFGHQPGCFCCTARGPVANALSSFYRDRAMGAAPYFSRVIVLASRLGEADVKAALNQDAVTRARYRLA</sequence>
<accession>A0A0D6PKY8</accession>
<dbReference type="AlphaFoldDB" id="A0A0D6PKY8"/>
<dbReference type="STRING" id="1120923.SAMN02746095_03503"/>
<evidence type="ECO:0000313" key="2">
    <source>
        <dbReference type="Proteomes" id="UP000032668"/>
    </source>
</evidence>
<dbReference type="Proteomes" id="UP000032668">
    <property type="component" value="Unassembled WGS sequence"/>
</dbReference>
<gene>
    <name evidence="1" type="ORF">Aam_149_012</name>
</gene>
<name>A0A0D6PKY8_9PROT</name>
<dbReference type="EMBL" id="BANC01000146">
    <property type="protein sequence ID" value="GAN82061.1"/>
    <property type="molecule type" value="Genomic_DNA"/>
</dbReference>
<keyword evidence="2" id="KW-1185">Reference proteome</keyword>
<reference evidence="1 2" key="1">
    <citation type="submission" date="2012-11" db="EMBL/GenBank/DDBJ databases">
        <title>Whole genome sequence of Acidocella aminolytica 101 = DSM 11237.</title>
        <authorList>
            <person name="Azuma Y."/>
            <person name="Higashiura N."/>
            <person name="Hirakawa H."/>
            <person name="Matsushita K."/>
        </authorList>
    </citation>
    <scope>NUCLEOTIDE SEQUENCE [LARGE SCALE GENOMIC DNA]</scope>
    <source>
        <strain evidence="2">101 / DSM 11237</strain>
    </source>
</reference>
<organism evidence="1 2">
    <name type="scientific">Acidocella aminolytica 101 = DSM 11237</name>
    <dbReference type="NCBI Taxonomy" id="1120923"/>
    <lineage>
        <taxon>Bacteria</taxon>
        <taxon>Pseudomonadati</taxon>
        <taxon>Pseudomonadota</taxon>
        <taxon>Alphaproteobacteria</taxon>
        <taxon>Acetobacterales</taxon>
        <taxon>Acidocellaceae</taxon>
        <taxon>Acidocella</taxon>
    </lineage>
</organism>